<dbReference type="PANTHER" id="PTHR46830">
    <property type="entry name" value="TRANSFERASE, PUTATIVE-RELATED"/>
    <property type="match status" value="1"/>
</dbReference>
<dbReference type="InterPro" id="IPR007577">
    <property type="entry name" value="GlycoTrfase_DXD_sugar-bd_CS"/>
</dbReference>
<name>A0A1I8GFH3_9PLAT</name>
<dbReference type="InterPro" id="IPR000477">
    <property type="entry name" value="RT_dom"/>
</dbReference>
<protein>
    <submittedName>
        <fullName evidence="5">Reverse transcriptase domain-containing protein</fullName>
    </submittedName>
</protein>
<proteinExistence type="predicted"/>
<evidence type="ECO:0000259" key="3">
    <source>
        <dbReference type="PROSITE" id="PS50878"/>
    </source>
</evidence>
<evidence type="ECO:0000313" key="4">
    <source>
        <dbReference type="Proteomes" id="UP000095280"/>
    </source>
</evidence>
<keyword evidence="2" id="KW-0472">Membrane</keyword>
<dbReference type="Pfam" id="PF00078">
    <property type="entry name" value="RVT_1"/>
    <property type="match status" value="1"/>
</dbReference>
<keyword evidence="4" id="KW-1185">Reference proteome</keyword>
<dbReference type="Pfam" id="PF04488">
    <property type="entry name" value="Gly_transf_sug"/>
    <property type="match status" value="1"/>
</dbReference>
<dbReference type="Proteomes" id="UP000095280">
    <property type="component" value="Unplaced"/>
</dbReference>
<feature type="region of interest" description="Disordered" evidence="1">
    <location>
        <begin position="522"/>
        <end position="547"/>
    </location>
</feature>
<feature type="domain" description="Reverse transcriptase" evidence="3">
    <location>
        <begin position="670"/>
        <end position="948"/>
    </location>
</feature>
<accession>A0A1I8GFH3</accession>
<dbReference type="PROSITE" id="PS50878">
    <property type="entry name" value="RT_POL"/>
    <property type="match status" value="1"/>
</dbReference>
<dbReference type="WBParaSite" id="maker-uti_cns_0001844-snap-gene-0.51-mRNA-1">
    <property type="protein sequence ID" value="maker-uti_cns_0001844-snap-gene-0.51-mRNA-1"/>
    <property type="gene ID" value="maker-uti_cns_0001844-snap-gene-0.51"/>
</dbReference>
<feature type="transmembrane region" description="Helical" evidence="2">
    <location>
        <begin position="32"/>
        <end position="50"/>
    </location>
</feature>
<dbReference type="SUPFAM" id="SSF53448">
    <property type="entry name" value="Nucleotide-diphospho-sugar transferases"/>
    <property type="match status" value="1"/>
</dbReference>
<evidence type="ECO:0000313" key="5">
    <source>
        <dbReference type="WBParaSite" id="maker-uti_cns_0001844-snap-gene-0.51-mRNA-1"/>
    </source>
</evidence>
<dbReference type="InterPro" id="IPR029044">
    <property type="entry name" value="Nucleotide-diphossugar_trans"/>
</dbReference>
<dbReference type="CDD" id="cd01650">
    <property type="entry name" value="RT_nLTR_like"/>
    <property type="match status" value="1"/>
</dbReference>
<dbReference type="PANTHER" id="PTHR46830:SF1">
    <property type="entry name" value="ALPHA-1,4-N-ACETYLGLUCOSAMINYLTRANSFERASE"/>
    <property type="match status" value="1"/>
</dbReference>
<dbReference type="AlphaFoldDB" id="A0A1I8GFH3"/>
<evidence type="ECO:0000256" key="2">
    <source>
        <dbReference type="SAM" id="Phobius"/>
    </source>
</evidence>
<dbReference type="Gene3D" id="3.90.550.20">
    <property type="match status" value="1"/>
</dbReference>
<keyword evidence="2" id="KW-0812">Transmembrane</keyword>
<organism evidence="4 5">
    <name type="scientific">Macrostomum lignano</name>
    <dbReference type="NCBI Taxonomy" id="282301"/>
    <lineage>
        <taxon>Eukaryota</taxon>
        <taxon>Metazoa</taxon>
        <taxon>Spiralia</taxon>
        <taxon>Lophotrochozoa</taxon>
        <taxon>Platyhelminthes</taxon>
        <taxon>Rhabditophora</taxon>
        <taxon>Macrostomorpha</taxon>
        <taxon>Macrostomida</taxon>
        <taxon>Macrostomidae</taxon>
        <taxon>Macrostomum</taxon>
    </lineage>
</organism>
<sequence>MWNTNYCSYTIHYCSIIREYKMHRPIIKRCESAFIATLIFSAMATGIFYFDSHVSQSGRQKVQLKQSWVASEQFGAIFDKIKSNSLLMAVQAAKSRSPANAKYQYAKLDESFLINNFQRLKTIVRPLSKKYTAKVDQLMVHRLPVVDTKHWELHRPNGERLSVQAVQQLLRDPNYKVPNAVHYILPFSDPVIQFHHLVCILSGVWVLRPDFVIFWYSSEPKGQNWNLLKRNLTESGVWFTKVLLAHRSVPKSVYTQPVLIREHQSDVIRMEALLVFGGVYSDLDVISLRSMQPLRNYSFTIGRELPQNLCNGVFLSAPNSTLLALWHVAYQSLDDSSWGEHSLMLPNRLCHAFPEHCHVEQDSMDRPNFLPREIVLIYGKQRGWDWRKKNYAMHLWYRMHKRKYSMESIKHVDSMLGDMFRFVLFGNSTLVTRNATRRLAQLDHALVRMRERRLVTMAPLAPQPDHRPLICDLRLNDQLYRPPKQQPRRYYRALSNSRVMRQFAGAFVGALVDQRGEVSRAKPLEPLRSRRATRSSGRRGSTSREKDAFERLLDKRQQAAHDDAVRWHRREERQCGRPTGRKKCVALNLASDTLEERRNESHDFFAGIVNAFASPLPVSFALPPDTPLPAEEDFCSSPITTEDVVLFVQKTSGGKALGPDEVPVTGVMNRVLAGAPTPTKWTVGHIAPIPTKAGTTRKDHRGISLMSCTAKLFNRLLLDRLQSVLDPYLRYEQNRFRPQSGTVTQILALRRVIEEVRIRQSTLIIVFVDFLKSFDSVLRAALPFVLRAYRVPQQLIDAVMALYCDTRAAVVTADGLSDLFDTSPGVLQGDTLVPFLFVLLLDWVLRTALPSADDGFLLRRRIGHRHGEKRLSVLGYVDNLALLSLSIEGAQRQIDRLIEVASSVGLVVNKLKTEVLTVPADIPADLTCRGADGQTTRLARCQWFTYLCGLLPQVEEDLRQRRGLAWAAFRSIRTVVQAEALPDCQRARLWQAVVKTFLLYNAETWTLTATLERQLDSAHSGLLRAAFELTRASGPRPCTIGPAAAPVHHPEQITVRSLDAELQHKPEPPWIRHPSSNFHNSTIYSREELKNQSVNCKAFLYAQLDVDFLVEKFDLLKKIVKPLARKYTAKVDQLMVHRLPVVDTKHWELHRPNGERLSVQAVQQLLRDPNYKVPNAVHYILPFSDPVIQFHHLVCILS</sequence>
<reference evidence="5" key="1">
    <citation type="submission" date="2016-11" db="UniProtKB">
        <authorList>
            <consortium name="WormBaseParasite"/>
        </authorList>
    </citation>
    <scope>IDENTIFICATION</scope>
</reference>
<evidence type="ECO:0000256" key="1">
    <source>
        <dbReference type="SAM" id="MobiDB-lite"/>
    </source>
</evidence>
<keyword evidence="2" id="KW-1133">Transmembrane helix</keyword>